<dbReference type="AlphaFoldDB" id="A0AAV9GYM8"/>
<comment type="caution">
    <text evidence="1">The sequence shown here is derived from an EMBL/GenBank/DDBJ whole genome shotgun (WGS) entry which is preliminary data.</text>
</comment>
<name>A0AAV9GYM8_9PEZI</name>
<protein>
    <submittedName>
        <fullName evidence="1">Uncharacterized protein</fullName>
    </submittedName>
</protein>
<evidence type="ECO:0000313" key="1">
    <source>
        <dbReference type="EMBL" id="KAK4453059.1"/>
    </source>
</evidence>
<sequence>MLELLLELAAGPHQLPANFQFPAGEVGRAYFSPSCWRGFSFGSLQHRSLASLGQALDKKGVSSWAWLGSGGRHRSAGVGGVERRGILSSAAFNPFNPYPGLVSGLPCRHHFRSLVIETPSPAGLPSRSGALPEGNRSAAILTALRVYTHPQRPSLLDSLPLPTYRGVGLLISSNPRSFPSALLLALAPPSPTGILNTHNSPSLDT</sequence>
<dbReference type="EMBL" id="MU865921">
    <property type="protein sequence ID" value="KAK4453059.1"/>
    <property type="molecule type" value="Genomic_DNA"/>
</dbReference>
<reference evidence="1" key="2">
    <citation type="submission" date="2023-05" db="EMBL/GenBank/DDBJ databases">
        <authorList>
            <consortium name="Lawrence Berkeley National Laboratory"/>
            <person name="Steindorff A."/>
            <person name="Hensen N."/>
            <person name="Bonometti L."/>
            <person name="Westerberg I."/>
            <person name="Brannstrom I.O."/>
            <person name="Guillou S."/>
            <person name="Cros-Aarteil S."/>
            <person name="Calhoun S."/>
            <person name="Haridas S."/>
            <person name="Kuo A."/>
            <person name="Mondo S."/>
            <person name="Pangilinan J."/>
            <person name="Riley R."/>
            <person name="Labutti K."/>
            <person name="Andreopoulos B."/>
            <person name="Lipzen A."/>
            <person name="Chen C."/>
            <person name="Yanf M."/>
            <person name="Daum C."/>
            <person name="Ng V."/>
            <person name="Clum A."/>
            <person name="Ohm R."/>
            <person name="Martin F."/>
            <person name="Silar P."/>
            <person name="Natvig D."/>
            <person name="Lalanne C."/>
            <person name="Gautier V."/>
            <person name="Ament-Velasquez S.L."/>
            <person name="Kruys A."/>
            <person name="Hutchinson M.I."/>
            <person name="Powell A.J."/>
            <person name="Barry K."/>
            <person name="Miller A.N."/>
            <person name="Grigoriev I.V."/>
            <person name="Debuchy R."/>
            <person name="Gladieux P."/>
            <person name="Thoren M.H."/>
            <person name="Johannesson H."/>
        </authorList>
    </citation>
    <scope>NUCLEOTIDE SEQUENCE</scope>
    <source>
        <strain evidence="1">PSN243</strain>
    </source>
</reference>
<proteinExistence type="predicted"/>
<evidence type="ECO:0000313" key="2">
    <source>
        <dbReference type="Proteomes" id="UP001321760"/>
    </source>
</evidence>
<accession>A0AAV9GYM8</accession>
<organism evidence="1 2">
    <name type="scientific">Podospora aff. communis PSN243</name>
    <dbReference type="NCBI Taxonomy" id="3040156"/>
    <lineage>
        <taxon>Eukaryota</taxon>
        <taxon>Fungi</taxon>
        <taxon>Dikarya</taxon>
        <taxon>Ascomycota</taxon>
        <taxon>Pezizomycotina</taxon>
        <taxon>Sordariomycetes</taxon>
        <taxon>Sordariomycetidae</taxon>
        <taxon>Sordariales</taxon>
        <taxon>Podosporaceae</taxon>
        <taxon>Podospora</taxon>
    </lineage>
</organism>
<reference evidence="1" key="1">
    <citation type="journal article" date="2023" name="Mol. Phylogenet. Evol.">
        <title>Genome-scale phylogeny and comparative genomics of the fungal order Sordariales.</title>
        <authorList>
            <person name="Hensen N."/>
            <person name="Bonometti L."/>
            <person name="Westerberg I."/>
            <person name="Brannstrom I.O."/>
            <person name="Guillou S."/>
            <person name="Cros-Aarteil S."/>
            <person name="Calhoun S."/>
            <person name="Haridas S."/>
            <person name="Kuo A."/>
            <person name="Mondo S."/>
            <person name="Pangilinan J."/>
            <person name="Riley R."/>
            <person name="LaButti K."/>
            <person name="Andreopoulos B."/>
            <person name="Lipzen A."/>
            <person name="Chen C."/>
            <person name="Yan M."/>
            <person name="Daum C."/>
            <person name="Ng V."/>
            <person name="Clum A."/>
            <person name="Steindorff A."/>
            <person name="Ohm R.A."/>
            <person name="Martin F."/>
            <person name="Silar P."/>
            <person name="Natvig D.O."/>
            <person name="Lalanne C."/>
            <person name="Gautier V."/>
            <person name="Ament-Velasquez S.L."/>
            <person name="Kruys A."/>
            <person name="Hutchinson M.I."/>
            <person name="Powell A.J."/>
            <person name="Barry K."/>
            <person name="Miller A.N."/>
            <person name="Grigoriev I.V."/>
            <person name="Debuchy R."/>
            <person name="Gladieux P."/>
            <person name="Hiltunen Thoren M."/>
            <person name="Johannesson H."/>
        </authorList>
    </citation>
    <scope>NUCLEOTIDE SEQUENCE</scope>
    <source>
        <strain evidence="1">PSN243</strain>
    </source>
</reference>
<dbReference type="Proteomes" id="UP001321760">
    <property type="component" value="Unassembled WGS sequence"/>
</dbReference>
<gene>
    <name evidence="1" type="ORF">QBC34DRAFT_215950</name>
</gene>
<keyword evidence="2" id="KW-1185">Reference proteome</keyword>